<dbReference type="InterPro" id="IPR051402">
    <property type="entry name" value="KPR-Related"/>
</dbReference>
<comment type="similarity">
    <text evidence="2 9">Belongs to the ketopantoate reductase family.</text>
</comment>
<dbReference type="EC" id="1.1.1.169" evidence="3 9"/>
<dbReference type="EMBL" id="CP067089">
    <property type="protein sequence ID" value="QQO08884.1"/>
    <property type="molecule type" value="Genomic_DNA"/>
</dbReference>
<dbReference type="PANTHER" id="PTHR21708">
    <property type="entry name" value="PROBABLE 2-DEHYDROPANTOATE 2-REDUCTASE"/>
    <property type="match status" value="1"/>
</dbReference>
<dbReference type="KEGG" id="bhc:JFL75_18435"/>
<dbReference type="GO" id="GO:0015940">
    <property type="term" value="P:pantothenate biosynthetic process"/>
    <property type="evidence" value="ECO:0007669"/>
    <property type="project" value="UniProtKB-UniPathway"/>
</dbReference>
<comment type="pathway">
    <text evidence="1 9">Cofactor biosynthesis; (R)-pantothenate biosynthesis; (R)-pantoate from 3-methyl-2-oxobutanoate: step 2/2.</text>
</comment>
<dbReference type="SUPFAM" id="SSF51735">
    <property type="entry name" value="NAD(P)-binding Rossmann-fold domains"/>
    <property type="match status" value="1"/>
</dbReference>
<dbReference type="InterPro" id="IPR013752">
    <property type="entry name" value="KPA_reductase"/>
</dbReference>
<evidence type="ECO:0000256" key="6">
    <source>
        <dbReference type="ARBA" id="ARBA00023002"/>
    </source>
</evidence>
<evidence type="ECO:0000256" key="5">
    <source>
        <dbReference type="ARBA" id="ARBA00022857"/>
    </source>
</evidence>
<dbReference type="UniPathway" id="UPA00028">
    <property type="reaction ID" value="UER00004"/>
</dbReference>
<gene>
    <name evidence="12" type="ORF">JFL75_18435</name>
</gene>
<evidence type="ECO:0000259" key="11">
    <source>
        <dbReference type="Pfam" id="PF08546"/>
    </source>
</evidence>
<dbReference type="SUPFAM" id="SSF48179">
    <property type="entry name" value="6-phosphogluconate dehydrogenase C-terminal domain-like"/>
    <property type="match status" value="1"/>
</dbReference>
<dbReference type="GO" id="GO:0008677">
    <property type="term" value="F:2-dehydropantoate 2-reductase activity"/>
    <property type="evidence" value="ECO:0007669"/>
    <property type="project" value="UniProtKB-EC"/>
</dbReference>
<proteinExistence type="inferred from homology"/>
<evidence type="ECO:0000256" key="3">
    <source>
        <dbReference type="ARBA" id="ARBA00013014"/>
    </source>
</evidence>
<sequence length="339" mass="36404">MKIAIYGAGSLGTILGAYLTKAGTAADLVNRNRAHIEALRKNGARVTGTVEFTVPVTALLPEEMTGPYDVIFLLTKQLDNENVVRFLAPFLSENGVICSMQNGIPEPLIASIIGAEKTLGCTIGWGATLLGPGVAELTSEPDHESLSFSLGRLTGPVDDTVREIKNILEIMGHVDIDENFMGARWTKLLINATFSGMATALGCTFGEVVDNKEARSAAHRVMKECFDTAKAAGIKLEPLQGKNLSLLFDYRGGLKRRIAFMLLPAAMKKHRRLKPSMLQDIENGKPTEVDAINGAVSRAGREAGVPTPFNDKTAEIIHAIEAGTIKPSMDNLARFSGIS</sequence>
<dbReference type="InterPro" id="IPR036291">
    <property type="entry name" value="NAD(P)-bd_dom_sf"/>
</dbReference>
<feature type="domain" description="Ketopantoate reductase N-terminal" evidence="10">
    <location>
        <begin position="3"/>
        <end position="139"/>
    </location>
</feature>
<keyword evidence="6 9" id="KW-0560">Oxidoreductase</keyword>
<dbReference type="AlphaFoldDB" id="A0A7T8B8R5"/>
<evidence type="ECO:0000256" key="8">
    <source>
        <dbReference type="ARBA" id="ARBA00048793"/>
    </source>
</evidence>
<protein>
    <recommendedName>
        <fullName evidence="4 9">2-dehydropantoate 2-reductase</fullName>
        <ecNumber evidence="3 9">1.1.1.169</ecNumber>
    </recommendedName>
    <alternativeName>
        <fullName evidence="7 9">Ketopantoate reductase</fullName>
    </alternativeName>
</protein>
<keyword evidence="13" id="KW-1185">Reference proteome</keyword>
<name>A0A7T8B8R5_9SPIR</name>
<evidence type="ECO:0000256" key="2">
    <source>
        <dbReference type="ARBA" id="ARBA00007870"/>
    </source>
</evidence>
<evidence type="ECO:0000256" key="9">
    <source>
        <dbReference type="RuleBase" id="RU362068"/>
    </source>
</evidence>
<feature type="domain" description="Ketopantoate reductase C-terminal" evidence="11">
    <location>
        <begin position="179"/>
        <end position="321"/>
    </location>
</feature>
<dbReference type="Gene3D" id="1.10.1040.10">
    <property type="entry name" value="N-(1-d-carboxylethyl)-l-norvaline Dehydrogenase, domain 2"/>
    <property type="match status" value="1"/>
</dbReference>
<evidence type="ECO:0000259" key="10">
    <source>
        <dbReference type="Pfam" id="PF02558"/>
    </source>
</evidence>
<comment type="function">
    <text evidence="9">Catalyzes the NADPH-dependent reduction of ketopantoate into pantoic acid.</text>
</comment>
<dbReference type="Pfam" id="PF08546">
    <property type="entry name" value="ApbA_C"/>
    <property type="match status" value="1"/>
</dbReference>
<dbReference type="PANTHER" id="PTHR21708:SF26">
    <property type="entry name" value="2-DEHYDROPANTOATE 2-REDUCTASE"/>
    <property type="match status" value="1"/>
</dbReference>
<keyword evidence="5 9" id="KW-0521">NADP</keyword>
<dbReference type="InterPro" id="IPR013328">
    <property type="entry name" value="6PGD_dom2"/>
</dbReference>
<reference evidence="12" key="1">
    <citation type="submission" date="2021-01" db="EMBL/GenBank/DDBJ databases">
        <title>Description of Breznakiella homolactica.</title>
        <authorList>
            <person name="Song Y."/>
            <person name="Brune A."/>
        </authorList>
    </citation>
    <scope>NUCLEOTIDE SEQUENCE</scope>
    <source>
        <strain evidence="12">RmG30</strain>
    </source>
</reference>
<dbReference type="Proteomes" id="UP000595917">
    <property type="component" value="Chromosome"/>
</dbReference>
<accession>A0A7T8B8R5</accession>
<evidence type="ECO:0000313" key="12">
    <source>
        <dbReference type="EMBL" id="QQO08884.1"/>
    </source>
</evidence>
<dbReference type="Pfam" id="PF02558">
    <property type="entry name" value="ApbA"/>
    <property type="match status" value="1"/>
</dbReference>
<evidence type="ECO:0000256" key="7">
    <source>
        <dbReference type="ARBA" id="ARBA00032024"/>
    </source>
</evidence>
<dbReference type="InterPro" id="IPR003710">
    <property type="entry name" value="ApbA"/>
</dbReference>
<dbReference type="RefSeq" id="WP_215626190.1">
    <property type="nucleotide sequence ID" value="NZ_CP067089.2"/>
</dbReference>
<dbReference type="InterPro" id="IPR008927">
    <property type="entry name" value="6-PGluconate_DH-like_C_sf"/>
</dbReference>
<dbReference type="GO" id="GO:0005737">
    <property type="term" value="C:cytoplasm"/>
    <property type="evidence" value="ECO:0007669"/>
    <property type="project" value="TreeGrafter"/>
</dbReference>
<dbReference type="FunFam" id="1.10.1040.10:FF:000017">
    <property type="entry name" value="2-dehydropantoate 2-reductase"/>
    <property type="match status" value="1"/>
</dbReference>
<dbReference type="NCBIfam" id="TIGR00745">
    <property type="entry name" value="apbA_panE"/>
    <property type="match status" value="1"/>
</dbReference>
<dbReference type="InterPro" id="IPR013332">
    <property type="entry name" value="KPR_N"/>
</dbReference>
<evidence type="ECO:0000256" key="4">
    <source>
        <dbReference type="ARBA" id="ARBA00019465"/>
    </source>
</evidence>
<comment type="catalytic activity">
    <reaction evidence="8 9">
        <text>(R)-pantoate + NADP(+) = 2-dehydropantoate + NADPH + H(+)</text>
        <dbReference type="Rhea" id="RHEA:16233"/>
        <dbReference type="ChEBI" id="CHEBI:11561"/>
        <dbReference type="ChEBI" id="CHEBI:15378"/>
        <dbReference type="ChEBI" id="CHEBI:15980"/>
        <dbReference type="ChEBI" id="CHEBI:57783"/>
        <dbReference type="ChEBI" id="CHEBI:58349"/>
        <dbReference type="EC" id="1.1.1.169"/>
    </reaction>
</comment>
<evidence type="ECO:0000313" key="13">
    <source>
        <dbReference type="Proteomes" id="UP000595917"/>
    </source>
</evidence>
<organism evidence="12 13">
    <name type="scientific">Breznakiella homolactica</name>
    <dbReference type="NCBI Taxonomy" id="2798577"/>
    <lineage>
        <taxon>Bacteria</taxon>
        <taxon>Pseudomonadati</taxon>
        <taxon>Spirochaetota</taxon>
        <taxon>Spirochaetia</taxon>
        <taxon>Spirochaetales</taxon>
        <taxon>Breznakiellaceae</taxon>
        <taxon>Breznakiella</taxon>
    </lineage>
</organism>
<dbReference type="Gene3D" id="3.40.50.720">
    <property type="entry name" value="NAD(P)-binding Rossmann-like Domain"/>
    <property type="match status" value="1"/>
</dbReference>
<evidence type="ECO:0000256" key="1">
    <source>
        <dbReference type="ARBA" id="ARBA00004994"/>
    </source>
</evidence>
<keyword evidence="9" id="KW-0566">Pantothenate biosynthesis</keyword>